<dbReference type="EMBL" id="FNNC01000005">
    <property type="protein sequence ID" value="SDW77248.1"/>
    <property type="molecule type" value="Genomic_DNA"/>
</dbReference>
<accession>A0A1H2W9P4</accession>
<sequence>MKNARSVAEAAVFSAVFLVLVLLLIFVPVVGSILTIAMPLPFIIFVARNGWKPGVFMFIVCALLATLFTGGIGFPTALIFGLGGIAAGELIHQKKPAFAVFAAGTVAYIIGLVLFYLSSVLLFNIDPIQLIQQTLNDSIAQARSMMESIDQNTSNLDALAEMVTLVQYIGPVLLIGTGIILSFITQVFAHVILKRVRMDYQQFPAFRNWNFPRSLIWYYLTGSIFILIGLEEGTAMYIVVMNLFPLLELAVAIQGFTVIFYFLHAKSYPKYYGVLIIVGSILLSTIALFLARILGIIDLGLNLKQRIQTDTK</sequence>
<dbReference type="Pfam" id="PF09991">
    <property type="entry name" value="DUF2232"/>
    <property type="match status" value="1"/>
</dbReference>
<evidence type="ECO:0000256" key="1">
    <source>
        <dbReference type="SAM" id="Phobius"/>
    </source>
</evidence>
<name>A0A1H2W9P4_9BACI</name>
<dbReference type="RefSeq" id="WP_091615225.1">
    <property type="nucleotide sequence ID" value="NZ_FNNC01000005.1"/>
</dbReference>
<keyword evidence="1" id="KW-0812">Transmembrane</keyword>
<feature type="transmembrane region" description="Helical" evidence="1">
    <location>
        <begin position="97"/>
        <end position="117"/>
    </location>
</feature>
<protein>
    <submittedName>
        <fullName evidence="2">Uncharacterized conserved protein YybS, DUF2232 family</fullName>
    </submittedName>
</protein>
<feature type="transmembrane region" description="Helical" evidence="1">
    <location>
        <begin position="56"/>
        <end position="85"/>
    </location>
</feature>
<keyword evidence="1" id="KW-0472">Membrane</keyword>
<proteinExistence type="predicted"/>
<dbReference type="AlphaFoldDB" id="A0A1H2W9P4"/>
<feature type="transmembrane region" description="Helical" evidence="1">
    <location>
        <begin position="236"/>
        <end position="262"/>
    </location>
</feature>
<dbReference type="PANTHER" id="PTHR41324">
    <property type="entry name" value="MEMBRANE PROTEIN-RELATED"/>
    <property type="match status" value="1"/>
</dbReference>
<dbReference type="InterPro" id="IPR018710">
    <property type="entry name" value="DUF2232"/>
</dbReference>
<organism evidence="2 3">
    <name type="scientific">Marinococcus luteus</name>
    <dbReference type="NCBI Taxonomy" id="1122204"/>
    <lineage>
        <taxon>Bacteria</taxon>
        <taxon>Bacillati</taxon>
        <taxon>Bacillota</taxon>
        <taxon>Bacilli</taxon>
        <taxon>Bacillales</taxon>
        <taxon>Bacillaceae</taxon>
        <taxon>Marinococcus</taxon>
    </lineage>
</organism>
<feature type="transmembrane region" description="Helical" evidence="1">
    <location>
        <begin position="274"/>
        <end position="297"/>
    </location>
</feature>
<dbReference type="PANTHER" id="PTHR41324:SF1">
    <property type="entry name" value="DUF2232 DOMAIN-CONTAINING PROTEIN"/>
    <property type="match status" value="1"/>
</dbReference>
<keyword evidence="3" id="KW-1185">Reference proteome</keyword>
<dbReference type="Proteomes" id="UP000199488">
    <property type="component" value="Unassembled WGS sequence"/>
</dbReference>
<feature type="transmembrane region" description="Helical" evidence="1">
    <location>
        <begin position="12"/>
        <end position="44"/>
    </location>
</feature>
<keyword evidence="1" id="KW-1133">Transmembrane helix</keyword>
<reference evidence="2 3" key="1">
    <citation type="submission" date="2016-10" db="EMBL/GenBank/DDBJ databases">
        <authorList>
            <person name="de Groot N.N."/>
        </authorList>
    </citation>
    <scope>NUCLEOTIDE SEQUENCE [LARGE SCALE GENOMIC DNA]</scope>
    <source>
        <strain evidence="2 3">DSM 23126</strain>
    </source>
</reference>
<dbReference type="OrthoDB" id="2987886at2"/>
<gene>
    <name evidence="2" type="ORF">SAMN05421781_2324</name>
</gene>
<evidence type="ECO:0000313" key="3">
    <source>
        <dbReference type="Proteomes" id="UP000199488"/>
    </source>
</evidence>
<feature type="transmembrane region" description="Helical" evidence="1">
    <location>
        <begin position="168"/>
        <end position="193"/>
    </location>
</feature>
<dbReference type="STRING" id="1122204.SAMN05421781_2324"/>
<evidence type="ECO:0000313" key="2">
    <source>
        <dbReference type="EMBL" id="SDW77248.1"/>
    </source>
</evidence>
<feature type="transmembrane region" description="Helical" evidence="1">
    <location>
        <begin position="214"/>
        <end position="230"/>
    </location>
</feature>